<keyword evidence="6" id="KW-0969">Cilium</keyword>
<evidence type="ECO:0000256" key="2">
    <source>
        <dbReference type="ARBA" id="ARBA00005709"/>
    </source>
</evidence>
<evidence type="ECO:0000313" key="7">
    <source>
        <dbReference type="Proteomes" id="UP000029558"/>
    </source>
</evidence>
<comment type="subcellular location">
    <subcellularLocation>
        <location evidence="1">Bacterial flagellum</location>
    </subcellularLocation>
</comment>
<keyword evidence="6" id="KW-0282">Flagellum</keyword>
<gene>
    <name evidence="6" type="ORF">KU39_1449</name>
</gene>
<dbReference type="EMBL" id="CP012508">
    <property type="protein sequence ID" value="ALB22631.1"/>
    <property type="molecule type" value="Genomic_DNA"/>
</dbReference>
<dbReference type="RefSeq" id="WP_017377572.1">
    <property type="nucleotide sequence ID" value="NZ_CP012508.1"/>
</dbReference>
<reference evidence="6 7" key="1">
    <citation type="journal article" date="2014" name="Genome Announc.">
        <title>Comparative Genome Analysis of Two Isolates of the Fish Pathogen Piscirickettsia salmonis from Different Hosts Reveals Major Differences in Virulence-Associated Secretion Systems.</title>
        <authorList>
            <person name="Bohle H."/>
            <person name="Henriquez P."/>
            <person name="Grothusen H."/>
            <person name="Navas E."/>
            <person name="Sandoval A."/>
            <person name="Bustamante F."/>
            <person name="Bustos P."/>
            <person name="Mancilla M."/>
        </authorList>
    </citation>
    <scope>NUCLEOTIDE SEQUENCE [LARGE SCALE GENOMIC DNA]</scope>
    <source>
        <strain evidence="7">B1-32597</strain>
    </source>
</reference>
<dbReference type="GO" id="GO:0005198">
    <property type="term" value="F:structural molecule activity"/>
    <property type="evidence" value="ECO:0007669"/>
    <property type="project" value="InterPro"/>
</dbReference>
<evidence type="ECO:0000256" key="3">
    <source>
        <dbReference type="ARBA" id="ARBA00023143"/>
    </source>
</evidence>
<dbReference type="AlphaFoldDB" id="A0AAC8VHS5"/>
<evidence type="ECO:0000259" key="5">
    <source>
        <dbReference type="Pfam" id="PF00669"/>
    </source>
</evidence>
<organism evidence="6 7">
    <name type="scientific">Piscirickettsia salmonis</name>
    <dbReference type="NCBI Taxonomy" id="1238"/>
    <lineage>
        <taxon>Bacteria</taxon>
        <taxon>Pseudomonadati</taxon>
        <taxon>Pseudomonadota</taxon>
        <taxon>Gammaproteobacteria</taxon>
        <taxon>Thiotrichales</taxon>
        <taxon>Piscirickettsiaceae</taxon>
        <taxon>Piscirickettsia</taxon>
    </lineage>
</organism>
<dbReference type="InterPro" id="IPR001029">
    <property type="entry name" value="Flagellin_N"/>
</dbReference>
<protein>
    <submittedName>
        <fullName evidence="6">Flagellin</fullName>
    </submittedName>
</protein>
<dbReference type="GO" id="GO:0009288">
    <property type="term" value="C:bacterial-type flagellum"/>
    <property type="evidence" value="ECO:0007669"/>
    <property type="project" value="UniProtKB-SubCell"/>
</dbReference>
<keyword evidence="6" id="KW-0966">Cell projection</keyword>
<dbReference type="Proteomes" id="UP000029558">
    <property type="component" value="Chromosome"/>
</dbReference>
<evidence type="ECO:0000256" key="1">
    <source>
        <dbReference type="ARBA" id="ARBA00004365"/>
    </source>
</evidence>
<feature type="region of interest" description="Disordered" evidence="4">
    <location>
        <begin position="1"/>
        <end position="56"/>
    </location>
</feature>
<accession>A0AAC8VHS5</accession>
<proteinExistence type="inferred from homology"/>
<sequence length="56" mass="6067">MVNLMNNLTNLQSQQQLSESKSLLTKSVERLTSGKRVNQAKDNPADAASHGVLSRG</sequence>
<evidence type="ECO:0000313" key="6">
    <source>
        <dbReference type="EMBL" id="ALB22631.1"/>
    </source>
</evidence>
<name>A0AAC8VHS5_PISSA</name>
<feature type="domain" description="Flagellin N-terminal" evidence="5">
    <location>
        <begin position="6"/>
        <end position="54"/>
    </location>
</feature>
<keyword evidence="3" id="KW-0975">Bacterial flagellum</keyword>
<dbReference type="Pfam" id="PF00669">
    <property type="entry name" value="Flagellin_N"/>
    <property type="match status" value="1"/>
</dbReference>
<evidence type="ECO:0000256" key="4">
    <source>
        <dbReference type="SAM" id="MobiDB-lite"/>
    </source>
</evidence>
<feature type="compositionally biased region" description="Low complexity" evidence="4">
    <location>
        <begin position="1"/>
        <end position="24"/>
    </location>
</feature>
<comment type="similarity">
    <text evidence="2">Belongs to the bacterial flagellin family.</text>
</comment>
<dbReference type="SUPFAM" id="SSF64518">
    <property type="entry name" value="Phase 1 flagellin"/>
    <property type="match status" value="1"/>
</dbReference>